<evidence type="ECO:0000313" key="6">
    <source>
        <dbReference type="Proteomes" id="UP000727506"/>
    </source>
</evidence>
<dbReference type="AlphaFoldDB" id="A0A943UWN7"/>
<evidence type="ECO:0000256" key="3">
    <source>
        <dbReference type="ARBA" id="ARBA00023014"/>
    </source>
</evidence>
<dbReference type="PROSITE" id="PS51379">
    <property type="entry name" value="4FE4S_FER_2"/>
    <property type="match status" value="2"/>
</dbReference>
<feature type="domain" description="4Fe-4S ferredoxin-type" evidence="4">
    <location>
        <begin position="177"/>
        <end position="208"/>
    </location>
</feature>
<sequence>MDRGSIVSLFFTGAGTTKDVVARVCEGIGKSDASFDITSHASHVDFEFAPGDIAVIGVPSYGGRVPSPAVEKIAACKGNGAFAVLVVTYGNRDIDDTLLELADTAQAAGFKVVAGASFVAHHSLMTDVAVGRPDDRDYADIDAFAEGVREKIASAESSQEAALPVFPGTRPYKEFGGVPFCVQTVGGCTSCGLCARVCPTHAIPEETPAFTDPERCIACMRCVHACRLGGRAIKGMKYRLARFSFARKLKARQGSRVYL</sequence>
<dbReference type="Pfam" id="PF00037">
    <property type="entry name" value="Fer4"/>
    <property type="match status" value="2"/>
</dbReference>
<keyword evidence="3" id="KW-0411">Iron-sulfur</keyword>
<reference evidence="5" key="1">
    <citation type="submission" date="2021-02" db="EMBL/GenBank/DDBJ databases">
        <title>Infant gut strain persistence is associated with maternal origin, phylogeny, and functional potential including surface adhesion and iron acquisition.</title>
        <authorList>
            <person name="Lou Y.C."/>
        </authorList>
    </citation>
    <scope>NUCLEOTIDE SEQUENCE</scope>
    <source>
        <strain evidence="5">L2_039_000G1_dasL2_039_000G1_concoct_11</strain>
    </source>
</reference>
<dbReference type="InterPro" id="IPR029039">
    <property type="entry name" value="Flavoprotein-like_sf"/>
</dbReference>
<dbReference type="GO" id="GO:0046872">
    <property type="term" value="F:metal ion binding"/>
    <property type="evidence" value="ECO:0007669"/>
    <property type="project" value="UniProtKB-KW"/>
</dbReference>
<dbReference type="GO" id="GO:0051536">
    <property type="term" value="F:iron-sulfur cluster binding"/>
    <property type="evidence" value="ECO:0007669"/>
    <property type="project" value="UniProtKB-KW"/>
</dbReference>
<comment type="caution">
    <text evidence="5">The sequence shown here is derived from an EMBL/GenBank/DDBJ whole genome shotgun (WGS) entry which is preliminary data.</text>
</comment>
<evidence type="ECO:0000259" key="4">
    <source>
        <dbReference type="PROSITE" id="PS51379"/>
    </source>
</evidence>
<dbReference type="SUPFAM" id="SSF54862">
    <property type="entry name" value="4Fe-4S ferredoxins"/>
    <property type="match status" value="1"/>
</dbReference>
<keyword evidence="1" id="KW-0479">Metal-binding</keyword>
<accession>A0A943UWN7</accession>
<dbReference type="Gene3D" id="3.30.70.20">
    <property type="match status" value="1"/>
</dbReference>
<dbReference type="InterPro" id="IPR017896">
    <property type="entry name" value="4Fe4S_Fe-S-bd"/>
</dbReference>
<protein>
    <submittedName>
        <fullName evidence="5">4Fe-4S binding protein</fullName>
    </submittedName>
</protein>
<keyword evidence="2" id="KW-0408">Iron</keyword>
<organism evidence="5 6">
    <name type="scientific">Slackia piriformis</name>
    <dbReference type="NCBI Taxonomy" id="626934"/>
    <lineage>
        <taxon>Bacteria</taxon>
        <taxon>Bacillati</taxon>
        <taxon>Actinomycetota</taxon>
        <taxon>Coriobacteriia</taxon>
        <taxon>Eggerthellales</taxon>
        <taxon>Eggerthellaceae</taxon>
        <taxon>Slackia</taxon>
    </lineage>
</organism>
<dbReference type="EMBL" id="JAGZSV010000036">
    <property type="protein sequence ID" value="MBS6940494.1"/>
    <property type="molecule type" value="Genomic_DNA"/>
</dbReference>
<evidence type="ECO:0000256" key="2">
    <source>
        <dbReference type="ARBA" id="ARBA00023004"/>
    </source>
</evidence>
<dbReference type="SUPFAM" id="SSF52218">
    <property type="entry name" value="Flavoproteins"/>
    <property type="match status" value="1"/>
</dbReference>
<gene>
    <name evidence="5" type="ORF">KH142_03245</name>
</gene>
<evidence type="ECO:0000313" key="5">
    <source>
        <dbReference type="EMBL" id="MBS6940494.1"/>
    </source>
</evidence>
<proteinExistence type="predicted"/>
<dbReference type="Gene3D" id="3.40.50.360">
    <property type="match status" value="1"/>
</dbReference>
<feature type="domain" description="4Fe-4S ferredoxin-type" evidence="4">
    <location>
        <begin position="212"/>
        <end position="236"/>
    </location>
</feature>
<dbReference type="InterPro" id="IPR017900">
    <property type="entry name" value="4Fe4S_Fe_S_CS"/>
</dbReference>
<dbReference type="PROSITE" id="PS00198">
    <property type="entry name" value="4FE4S_FER_1"/>
    <property type="match status" value="1"/>
</dbReference>
<name>A0A943UWN7_9ACTN</name>
<dbReference type="Proteomes" id="UP000727506">
    <property type="component" value="Unassembled WGS sequence"/>
</dbReference>
<evidence type="ECO:0000256" key="1">
    <source>
        <dbReference type="ARBA" id="ARBA00022723"/>
    </source>
</evidence>